<evidence type="ECO:0000313" key="2">
    <source>
        <dbReference type="EMBL" id="OWR43925.1"/>
    </source>
</evidence>
<dbReference type="AlphaFoldDB" id="A0A212ER16"/>
<dbReference type="EMBL" id="AGBW02013164">
    <property type="protein sequence ID" value="OWR43925.1"/>
    <property type="molecule type" value="Genomic_DNA"/>
</dbReference>
<evidence type="ECO:0000256" key="1">
    <source>
        <dbReference type="SAM" id="MobiDB-lite"/>
    </source>
</evidence>
<dbReference type="KEGG" id="dpl:KGM_213136"/>
<evidence type="ECO:0000313" key="3">
    <source>
        <dbReference type="Proteomes" id="UP000007151"/>
    </source>
</evidence>
<dbReference type="InParanoid" id="A0A212ER16"/>
<organism evidence="2 3">
    <name type="scientific">Danaus plexippus plexippus</name>
    <dbReference type="NCBI Taxonomy" id="278856"/>
    <lineage>
        <taxon>Eukaryota</taxon>
        <taxon>Metazoa</taxon>
        <taxon>Ecdysozoa</taxon>
        <taxon>Arthropoda</taxon>
        <taxon>Hexapoda</taxon>
        <taxon>Insecta</taxon>
        <taxon>Pterygota</taxon>
        <taxon>Neoptera</taxon>
        <taxon>Endopterygota</taxon>
        <taxon>Lepidoptera</taxon>
        <taxon>Glossata</taxon>
        <taxon>Ditrysia</taxon>
        <taxon>Papilionoidea</taxon>
        <taxon>Nymphalidae</taxon>
        <taxon>Danainae</taxon>
        <taxon>Danaini</taxon>
        <taxon>Danaina</taxon>
        <taxon>Danaus</taxon>
        <taxon>Danaus</taxon>
    </lineage>
</organism>
<proteinExistence type="predicted"/>
<comment type="caution">
    <text evidence="2">The sequence shown here is derived from an EMBL/GenBank/DDBJ whole genome shotgun (WGS) entry which is preliminary data.</text>
</comment>
<name>A0A212ER16_DANPL</name>
<protein>
    <submittedName>
        <fullName evidence="2">Uncharacterized protein</fullName>
    </submittedName>
</protein>
<feature type="compositionally biased region" description="Polar residues" evidence="1">
    <location>
        <begin position="77"/>
        <end position="86"/>
    </location>
</feature>
<keyword evidence="3" id="KW-1185">Reference proteome</keyword>
<gene>
    <name evidence="2" type="ORF">KGM_213136</name>
</gene>
<feature type="region of interest" description="Disordered" evidence="1">
    <location>
        <begin position="65"/>
        <end position="98"/>
    </location>
</feature>
<reference evidence="2 3" key="1">
    <citation type="journal article" date="2011" name="Cell">
        <title>The monarch butterfly genome yields insights into long-distance migration.</title>
        <authorList>
            <person name="Zhan S."/>
            <person name="Merlin C."/>
            <person name="Boore J.L."/>
            <person name="Reppert S.M."/>
        </authorList>
    </citation>
    <scope>NUCLEOTIDE SEQUENCE [LARGE SCALE GENOMIC DNA]</scope>
    <source>
        <strain evidence="2">F-2</strain>
    </source>
</reference>
<accession>A0A212ER16</accession>
<sequence length="98" mass="10406">MNQASQQSKERYHKASATKVNDSDVDFIAVQQNAVIDGCTTNIPPLEARSETGQVLVEIPAPNTTANLQPKPVPSTAGLNRNSLGLVSQHAISAVPEK</sequence>
<dbReference type="Proteomes" id="UP000007151">
    <property type="component" value="Unassembled WGS sequence"/>
</dbReference>